<dbReference type="SUPFAM" id="SSF81383">
    <property type="entry name" value="F-box domain"/>
    <property type="match status" value="1"/>
</dbReference>
<dbReference type="Proteomes" id="UP000813463">
    <property type="component" value="Chromosome 5"/>
</dbReference>
<evidence type="ECO:0000313" key="4">
    <source>
        <dbReference type="RefSeq" id="XP_021866237.2"/>
    </source>
</evidence>
<evidence type="ECO:0000259" key="2">
    <source>
        <dbReference type="PROSITE" id="PS50181"/>
    </source>
</evidence>
<protein>
    <submittedName>
        <fullName evidence="4">F-box/kelch-repeat protein At3g23880-like</fullName>
    </submittedName>
</protein>
<dbReference type="InterPro" id="IPR036047">
    <property type="entry name" value="F-box-like_dom_sf"/>
</dbReference>
<dbReference type="InterPro" id="IPR001810">
    <property type="entry name" value="F-box_dom"/>
</dbReference>
<organism evidence="3 4">
    <name type="scientific">Spinacia oleracea</name>
    <name type="common">Spinach</name>
    <dbReference type="NCBI Taxonomy" id="3562"/>
    <lineage>
        <taxon>Eukaryota</taxon>
        <taxon>Viridiplantae</taxon>
        <taxon>Streptophyta</taxon>
        <taxon>Embryophyta</taxon>
        <taxon>Tracheophyta</taxon>
        <taxon>Spermatophyta</taxon>
        <taxon>Magnoliopsida</taxon>
        <taxon>eudicotyledons</taxon>
        <taxon>Gunneridae</taxon>
        <taxon>Pentapetalae</taxon>
        <taxon>Caryophyllales</taxon>
        <taxon>Chenopodiaceae</taxon>
        <taxon>Chenopodioideae</taxon>
        <taxon>Anserineae</taxon>
        <taxon>Spinacia</taxon>
    </lineage>
</organism>
<dbReference type="RefSeq" id="XP_021866237.2">
    <property type="nucleotide sequence ID" value="XM_022010545.2"/>
</dbReference>
<dbReference type="PANTHER" id="PTHR31672">
    <property type="entry name" value="BNACNNG10540D PROTEIN"/>
    <property type="match status" value="1"/>
</dbReference>
<dbReference type="GeneID" id="110804945"/>
<name>A0A9R0JFM7_SPIOL</name>
<sequence length="409" mass="47547">MKNKSGNRKRKFTWDDELPEHSYLPTELLTEVLARLPVKTLVIFRLVCKLWCSIIDSSDFISMHLNVYNKNSSRHHHVLALLAFRSRYELTVRPSDSSRKTGDLGRIPGSYQIVGNCNGLMLMKKYPSSPKELVLYNPCIRKSLILPTCPLEYAVYILGFAPSSNEYKVFACKFSGRFSSENLEEATIAVYSLNDRQWRVKPNCWTNIWSWGRVDLTDGKRRVFCGGVLYWIGCASNHLHIMCVDFEVEKFSIMKLPEAAKGSNIIVKFLFVLGESLAIYVMSLKSSRIFVMEKDHQHNVDPWRLWFRGDPDLINSPFLLSNRFINLGYPFSKILYVEETNAFLIVIETSRVRKSYRLISYNIKTHQQKELIKPRNAMYLDTYVESLVLHAQKNSRTEFDFLSLMEERT</sequence>
<dbReference type="Pfam" id="PF00646">
    <property type="entry name" value="F-box"/>
    <property type="match status" value="1"/>
</dbReference>
<dbReference type="Gene3D" id="1.20.1280.50">
    <property type="match status" value="1"/>
</dbReference>
<dbReference type="Pfam" id="PF08268">
    <property type="entry name" value="FBA_3"/>
    <property type="match status" value="1"/>
</dbReference>
<dbReference type="PROSITE" id="PS50181">
    <property type="entry name" value="FBOX"/>
    <property type="match status" value="1"/>
</dbReference>
<keyword evidence="3" id="KW-1185">Reference proteome</keyword>
<dbReference type="InterPro" id="IPR050796">
    <property type="entry name" value="SCF_F-box_component"/>
</dbReference>
<feature type="domain" description="F-box" evidence="2">
    <location>
        <begin position="18"/>
        <end position="65"/>
    </location>
</feature>
<feature type="transmembrane region" description="Helical" evidence="1">
    <location>
        <begin position="223"/>
        <end position="242"/>
    </location>
</feature>
<dbReference type="PANTHER" id="PTHR31672:SF13">
    <property type="entry name" value="F-BOX PROTEIN CPR30-LIKE"/>
    <property type="match status" value="1"/>
</dbReference>
<reference evidence="4" key="2">
    <citation type="submission" date="2025-08" db="UniProtKB">
        <authorList>
            <consortium name="RefSeq"/>
        </authorList>
    </citation>
    <scope>IDENTIFICATION</scope>
    <source>
        <tissue evidence="4">Leaf</tissue>
    </source>
</reference>
<dbReference type="SMART" id="SM00256">
    <property type="entry name" value="FBOX"/>
    <property type="match status" value="1"/>
</dbReference>
<feature type="transmembrane region" description="Helical" evidence="1">
    <location>
        <begin position="262"/>
        <end position="282"/>
    </location>
</feature>
<dbReference type="AlphaFoldDB" id="A0A9R0JFM7"/>
<dbReference type="KEGG" id="soe:110804945"/>
<keyword evidence="1" id="KW-0472">Membrane</keyword>
<keyword evidence="1" id="KW-1133">Transmembrane helix</keyword>
<dbReference type="InterPro" id="IPR017451">
    <property type="entry name" value="F-box-assoc_interact_dom"/>
</dbReference>
<accession>A0A9R0JFM7</accession>
<keyword evidence="1" id="KW-0812">Transmembrane</keyword>
<reference evidence="3" key="1">
    <citation type="journal article" date="2021" name="Nat. Commun.">
        <title>Genomic analyses provide insights into spinach domestication and the genetic basis of agronomic traits.</title>
        <authorList>
            <person name="Cai X."/>
            <person name="Sun X."/>
            <person name="Xu C."/>
            <person name="Sun H."/>
            <person name="Wang X."/>
            <person name="Ge C."/>
            <person name="Zhang Z."/>
            <person name="Wang Q."/>
            <person name="Fei Z."/>
            <person name="Jiao C."/>
            <person name="Wang Q."/>
        </authorList>
    </citation>
    <scope>NUCLEOTIDE SEQUENCE [LARGE SCALE GENOMIC DNA]</scope>
    <source>
        <strain evidence="3">cv. Varoflay</strain>
    </source>
</reference>
<dbReference type="InterPro" id="IPR013187">
    <property type="entry name" value="F-box-assoc_dom_typ3"/>
</dbReference>
<evidence type="ECO:0000256" key="1">
    <source>
        <dbReference type="SAM" id="Phobius"/>
    </source>
</evidence>
<proteinExistence type="predicted"/>
<evidence type="ECO:0000313" key="3">
    <source>
        <dbReference type="Proteomes" id="UP000813463"/>
    </source>
</evidence>
<dbReference type="CDD" id="cd22157">
    <property type="entry name" value="F-box_AtFBW1-like"/>
    <property type="match status" value="1"/>
</dbReference>
<dbReference type="NCBIfam" id="TIGR01640">
    <property type="entry name" value="F_box_assoc_1"/>
    <property type="match status" value="1"/>
</dbReference>
<gene>
    <name evidence="4" type="primary">LOC110804945</name>
</gene>